<protein>
    <recommendedName>
        <fullName evidence="8">MgtC/SapB/SrpB/YhiD N-terminal domain-containing protein</fullName>
    </recommendedName>
</protein>
<keyword evidence="4 7" id="KW-0812">Transmembrane</keyword>
<accession>A0A1F7W9H2</accession>
<dbReference type="GO" id="GO:0005886">
    <property type="term" value="C:plasma membrane"/>
    <property type="evidence" value="ECO:0007669"/>
    <property type="project" value="UniProtKB-SubCell"/>
</dbReference>
<comment type="caution">
    <text evidence="9">The sequence shown here is derived from an EMBL/GenBank/DDBJ whole genome shotgun (WGS) entry which is preliminary data.</text>
</comment>
<dbReference type="AlphaFoldDB" id="A0A1F7W9H2"/>
<gene>
    <name evidence="9" type="ORF">A2304_05140</name>
</gene>
<comment type="similarity">
    <text evidence="2">Belongs to the MgtC/SapB family.</text>
</comment>
<evidence type="ECO:0000256" key="2">
    <source>
        <dbReference type="ARBA" id="ARBA00009298"/>
    </source>
</evidence>
<dbReference type="Proteomes" id="UP000176501">
    <property type="component" value="Unassembled WGS sequence"/>
</dbReference>
<dbReference type="Pfam" id="PF02308">
    <property type="entry name" value="MgtC"/>
    <property type="match status" value="1"/>
</dbReference>
<feature type="transmembrane region" description="Helical" evidence="7">
    <location>
        <begin position="6"/>
        <end position="26"/>
    </location>
</feature>
<proteinExistence type="inferred from homology"/>
<evidence type="ECO:0000259" key="8">
    <source>
        <dbReference type="Pfam" id="PF02308"/>
    </source>
</evidence>
<reference evidence="9 10" key="1">
    <citation type="journal article" date="2016" name="Nat. Commun.">
        <title>Thousands of microbial genomes shed light on interconnected biogeochemical processes in an aquifer system.</title>
        <authorList>
            <person name="Anantharaman K."/>
            <person name="Brown C.T."/>
            <person name="Hug L.A."/>
            <person name="Sharon I."/>
            <person name="Castelle C.J."/>
            <person name="Probst A.J."/>
            <person name="Thomas B.C."/>
            <person name="Singh A."/>
            <person name="Wilkins M.J."/>
            <person name="Karaoz U."/>
            <person name="Brodie E.L."/>
            <person name="Williams K.H."/>
            <person name="Hubbard S.S."/>
            <person name="Banfield J.F."/>
        </authorList>
    </citation>
    <scope>NUCLEOTIDE SEQUENCE [LARGE SCALE GENOMIC DNA]</scope>
</reference>
<evidence type="ECO:0000256" key="3">
    <source>
        <dbReference type="ARBA" id="ARBA00022475"/>
    </source>
</evidence>
<dbReference type="InterPro" id="IPR049177">
    <property type="entry name" value="MgtC_SapB_SrpB_YhiD_N"/>
</dbReference>
<name>A0A1F7W9H2_9BACT</name>
<evidence type="ECO:0000313" key="10">
    <source>
        <dbReference type="Proteomes" id="UP000176501"/>
    </source>
</evidence>
<feature type="transmembrane region" description="Helical" evidence="7">
    <location>
        <begin position="65"/>
        <end position="84"/>
    </location>
</feature>
<sequence length="142" mass="14617">MTELSTLDILVRLLVAGLLSAIIGFEREAHKKPAGMRTNALVGLGTAVVAIASIKLASYGESVDVSRLLSSILPGIGFIGAGTIMQSSASVRGLTTAASIWIVAAIGITSGLGMYDLAVIGTILTLVALVALPRLPEEEKMK</sequence>
<dbReference type="EMBL" id="MGFE01000014">
    <property type="protein sequence ID" value="OGL98847.1"/>
    <property type="molecule type" value="Genomic_DNA"/>
</dbReference>
<evidence type="ECO:0000256" key="5">
    <source>
        <dbReference type="ARBA" id="ARBA00022989"/>
    </source>
</evidence>
<keyword evidence="5 7" id="KW-1133">Transmembrane helix</keyword>
<evidence type="ECO:0000256" key="1">
    <source>
        <dbReference type="ARBA" id="ARBA00004651"/>
    </source>
</evidence>
<feature type="domain" description="MgtC/SapB/SrpB/YhiD N-terminal" evidence="8">
    <location>
        <begin position="13"/>
        <end position="135"/>
    </location>
</feature>
<comment type="subcellular location">
    <subcellularLocation>
        <location evidence="1">Cell membrane</location>
        <topology evidence="1">Multi-pass membrane protein</topology>
    </subcellularLocation>
</comment>
<dbReference type="PRINTS" id="PR01837">
    <property type="entry name" value="MGTCSAPBPROT"/>
</dbReference>
<keyword evidence="6 7" id="KW-0472">Membrane</keyword>
<dbReference type="PANTHER" id="PTHR33778:SF1">
    <property type="entry name" value="MAGNESIUM TRANSPORTER YHID-RELATED"/>
    <property type="match status" value="1"/>
</dbReference>
<dbReference type="PANTHER" id="PTHR33778">
    <property type="entry name" value="PROTEIN MGTC"/>
    <property type="match status" value="1"/>
</dbReference>
<keyword evidence="3" id="KW-1003">Cell membrane</keyword>
<evidence type="ECO:0000256" key="7">
    <source>
        <dbReference type="SAM" id="Phobius"/>
    </source>
</evidence>
<dbReference type="InterPro" id="IPR003416">
    <property type="entry name" value="MgtC/SapB/SrpB/YhiD_fam"/>
</dbReference>
<feature type="transmembrane region" description="Helical" evidence="7">
    <location>
        <begin position="114"/>
        <end position="132"/>
    </location>
</feature>
<evidence type="ECO:0000313" key="9">
    <source>
        <dbReference type="EMBL" id="OGL98847.1"/>
    </source>
</evidence>
<evidence type="ECO:0000256" key="4">
    <source>
        <dbReference type="ARBA" id="ARBA00022692"/>
    </source>
</evidence>
<feature type="transmembrane region" description="Helical" evidence="7">
    <location>
        <begin position="38"/>
        <end position="59"/>
    </location>
</feature>
<organism evidence="9 10">
    <name type="scientific">Candidatus Uhrbacteria bacterium RIFOXYB2_FULL_57_15</name>
    <dbReference type="NCBI Taxonomy" id="1802422"/>
    <lineage>
        <taxon>Bacteria</taxon>
        <taxon>Candidatus Uhriibacteriota</taxon>
    </lineage>
</organism>
<evidence type="ECO:0000256" key="6">
    <source>
        <dbReference type="ARBA" id="ARBA00023136"/>
    </source>
</evidence>